<organism evidence="2 3">
    <name type="scientific">Saguinus oedipus</name>
    <name type="common">Cotton-top tamarin</name>
    <name type="synonym">Oedipomidas oedipus</name>
    <dbReference type="NCBI Taxonomy" id="9490"/>
    <lineage>
        <taxon>Eukaryota</taxon>
        <taxon>Metazoa</taxon>
        <taxon>Chordata</taxon>
        <taxon>Craniata</taxon>
        <taxon>Vertebrata</taxon>
        <taxon>Euteleostomi</taxon>
        <taxon>Mammalia</taxon>
        <taxon>Eutheria</taxon>
        <taxon>Euarchontoglires</taxon>
        <taxon>Primates</taxon>
        <taxon>Haplorrhini</taxon>
        <taxon>Platyrrhini</taxon>
        <taxon>Cebidae</taxon>
        <taxon>Callitrichinae</taxon>
        <taxon>Saguinus</taxon>
    </lineage>
</organism>
<accession>A0ABQ9V1T9</accession>
<gene>
    <name evidence="2" type="primary">POLDIP3_3</name>
    <name evidence="2" type="ORF">P7K49_020109</name>
</gene>
<evidence type="ECO:0000313" key="2">
    <source>
        <dbReference type="EMBL" id="KAK2102442.1"/>
    </source>
</evidence>
<reference evidence="2 3" key="1">
    <citation type="submission" date="2023-05" db="EMBL/GenBank/DDBJ databases">
        <title>B98-5 Cell Line De Novo Hybrid Assembly: An Optical Mapping Approach.</title>
        <authorList>
            <person name="Kananen K."/>
            <person name="Auerbach J.A."/>
            <person name="Kautto E."/>
            <person name="Blachly J.S."/>
        </authorList>
    </citation>
    <scope>NUCLEOTIDE SEQUENCE [LARGE SCALE GENOMIC DNA]</scope>
    <source>
        <strain evidence="2">B95-8</strain>
        <tissue evidence="2">Cell line</tissue>
    </source>
</reference>
<proteinExistence type="predicted"/>
<evidence type="ECO:0000313" key="3">
    <source>
        <dbReference type="Proteomes" id="UP001266305"/>
    </source>
</evidence>
<name>A0ABQ9V1T9_SAGOE</name>
<protein>
    <submittedName>
        <fullName evidence="2">Polymerase delta-interacting protein 3</fullName>
    </submittedName>
</protein>
<evidence type="ECO:0000256" key="1">
    <source>
        <dbReference type="SAM" id="MobiDB-lite"/>
    </source>
</evidence>
<feature type="region of interest" description="Disordered" evidence="1">
    <location>
        <begin position="61"/>
        <end position="91"/>
    </location>
</feature>
<keyword evidence="3" id="KW-1185">Reference proteome</keyword>
<dbReference type="Proteomes" id="UP001266305">
    <property type="component" value="Unassembled WGS sequence"/>
</dbReference>
<dbReference type="EMBL" id="JASSZA010000009">
    <property type="protein sequence ID" value="KAK2102442.1"/>
    <property type="molecule type" value="Genomic_DNA"/>
</dbReference>
<comment type="caution">
    <text evidence="2">The sequence shown here is derived from an EMBL/GenBank/DDBJ whole genome shotgun (WGS) entry which is preliminary data.</text>
</comment>
<sequence length="91" mass="10211">MVDISLDELIRNQSASTATFQQRFDAQQKIGLADAWLKLGVKDAQEKLLQKDAQFRIKGKVQDTREMPNSCKQQTVVPQKPGQVADAQEIP</sequence>